<dbReference type="InterPro" id="IPR051911">
    <property type="entry name" value="SDR_oxidoreductase"/>
</dbReference>
<organism evidence="4 5">
    <name type="scientific">Actinoplanes auranticolor</name>
    <dbReference type="NCBI Taxonomy" id="47988"/>
    <lineage>
        <taxon>Bacteria</taxon>
        <taxon>Bacillati</taxon>
        <taxon>Actinomycetota</taxon>
        <taxon>Actinomycetes</taxon>
        <taxon>Micromonosporales</taxon>
        <taxon>Micromonosporaceae</taxon>
        <taxon>Actinoplanes</taxon>
    </lineage>
</organism>
<gene>
    <name evidence="4" type="ORF">Aau02nite_51020</name>
</gene>
<dbReference type="Gene3D" id="3.40.50.720">
    <property type="entry name" value="NAD(P)-binding Rossmann-like Domain"/>
    <property type="match status" value="1"/>
</dbReference>
<keyword evidence="5" id="KW-1185">Reference proteome</keyword>
<evidence type="ECO:0000313" key="4">
    <source>
        <dbReference type="EMBL" id="GIM72445.1"/>
    </source>
</evidence>
<dbReference type="PRINTS" id="PR00081">
    <property type="entry name" value="GDHRDH"/>
</dbReference>
<name>A0A919VR23_9ACTN</name>
<keyword evidence="2" id="KW-0560">Oxidoreductase</keyword>
<dbReference type="Proteomes" id="UP000681340">
    <property type="component" value="Unassembled WGS sequence"/>
</dbReference>
<dbReference type="PANTHER" id="PTHR43976:SF16">
    <property type="entry name" value="SHORT-CHAIN DEHYDROGENASE_REDUCTASE FAMILY PROTEIN"/>
    <property type="match status" value="1"/>
</dbReference>
<evidence type="ECO:0000256" key="3">
    <source>
        <dbReference type="RuleBase" id="RU000363"/>
    </source>
</evidence>
<dbReference type="PANTHER" id="PTHR43976">
    <property type="entry name" value="SHORT CHAIN DEHYDROGENASE"/>
    <property type="match status" value="1"/>
</dbReference>
<protein>
    <submittedName>
        <fullName evidence="4">Short-chain dehydrogenase/reductase</fullName>
    </submittedName>
</protein>
<sequence>MKTWFITGAARGLGNVWAAAALGRGDRVAATARHPEDLKPLIDAYGDSLLPLALDVTDRAAAFATVEQAARHFGRLDIAVNNAGYGLFGMVEETTEEQARAQLETNLFGALWVTQAVLPIMRAQRAGHILQVSSIGGIAAFPTLGLYHASKWALEGLSESLAQEVAPLGVKVTIVEPGPYGTDWSGASAVHTVPIAAYEPVREARRAGAANRAPNDPASTAGAILTLVDAPEPPLRLFLGAFPYAVAERAYRDRLATWEAWRAVAETA</sequence>
<evidence type="ECO:0000256" key="2">
    <source>
        <dbReference type="ARBA" id="ARBA00023002"/>
    </source>
</evidence>
<reference evidence="4" key="1">
    <citation type="submission" date="2021-03" db="EMBL/GenBank/DDBJ databases">
        <title>Whole genome shotgun sequence of Actinoplanes auranticolor NBRC 12245.</title>
        <authorList>
            <person name="Komaki H."/>
            <person name="Tamura T."/>
        </authorList>
    </citation>
    <scope>NUCLEOTIDE SEQUENCE</scope>
    <source>
        <strain evidence="4">NBRC 12245</strain>
    </source>
</reference>
<accession>A0A919VR23</accession>
<dbReference type="Pfam" id="PF00106">
    <property type="entry name" value="adh_short"/>
    <property type="match status" value="1"/>
</dbReference>
<proteinExistence type="inferred from homology"/>
<dbReference type="PRINTS" id="PR00080">
    <property type="entry name" value="SDRFAMILY"/>
</dbReference>
<dbReference type="GO" id="GO:0016491">
    <property type="term" value="F:oxidoreductase activity"/>
    <property type="evidence" value="ECO:0007669"/>
    <property type="project" value="UniProtKB-KW"/>
</dbReference>
<comment type="caution">
    <text evidence="4">The sequence shown here is derived from an EMBL/GenBank/DDBJ whole genome shotgun (WGS) entry which is preliminary data.</text>
</comment>
<dbReference type="NCBIfam" id="NF006114">
    <property type="entry name" value="PRK08263.1"/>
    <property type="match status" value="1"/>
</dbReference>
<dbReference type="RefSeq" id="WP_212991059.1">
    <property type="nucleotide sequence ID" value="NZ_BAABEA010000002.1"/>
</dbReference>
<dbReference type="EMBL" id="BOQL01000042">
    <property type="protein sequence ID" value="GIM72445.1"/>
    <property type="molecule type" value="Genomic_DNA"/>
</dbReference>
<evidence type="ECO:0000256" key="1">
    <source>
        <dbReference type="ARBA" id="ARBA00006484"/>
    </source>
</evidence>
<dbReference type="AlphaFoldDB" id="A0A919VR23"/>
<comment type="similarity">
    <text evidence="1 3">Belongs to the short-chain dehydrogenases/reductases (SDR) family.</text>
</comment>
<dbReference type="SUPFAM" id="SSF51735">
    <property type="entry name" value="NAD(P)-binding Rossmann-fold domains"/>
    <property type="match status" value="1"/>
</dbReference>
<dbReference type="InterPro" id="IPR002347">
    <property type="entry name" value="SDR_fam"/>
</dbReference>
<evidence type="ECO:0000313" key="5">
    <source>
        <dbReference type="Proteomes" id="UP000681340"/>
    </source>
</evidence>
<dbReference type="CDD" id="cd05374">
    <property type="entry name" value="17beta-HSD-like_SDR_c"/>
    <property type="match status" value="1"/>
</dbReference>
<dbReference type="InterPro" id="IPR036291">
    <property type="entry name" value="NAD(P)-bd_dom_sf"/>
</dbReference>